<dbReference type="OrthoDB" id="10741at2157"/>
<dbReference type="InterPro" id="IPR025286">
    <property type="entry name" value="MOFRL_assoc_dom"/>
</dbReference>
<evidence type="ECO:0000313" key="4">
    <source>
        <dbReference type="Proteomes" id="UP000198531"/>
    </source>
</evidence>
<dbReference type="Gene3D" id="3.40.50.10180">
    <property type="entry name" value="Glycerate kinase, MOFRL-like N-terminal domain"/>
    <property type="match status" value="1"/>
</dbReference>
<dbReference type="EMBL" id="FOYT01000005">
    <property type="protein sequence ID" value="SFR70754.1"/>
    <property type="molecule type" value="Genomic_DNA"/>
</dbReference>
<feature type="domain" description="MOFRL" evidence="1">
    <location>
        <begin position="335"/>
        <end position="436"/>
    </location>
</feature>
<proteinExistence type="predicted"/>
<feature type="domain" description="MOFRL-associated" evidence="2">
    <location>
        <begin position="20"/>
        <end position="251"/>
    </location>
</feature>
<dbReference type="Proteomes" id="UP000198531">
    <property type="component" value="Unassembled WGS sequence"/>
</dbReference>
<dbReference type="InterPro" id="IPR037035">
    <property type="entry name" value="GK-like_C_sf"/>
</dbReference>
<dbReference type="InterPro" id="IPR039760">
    <property type="entry name" value="MOFRL_protein"/>
</dbReference>
<dbReference type="GO" id="GO:0008887">
    <property type="term" value="F:glycerate kinase activity"/>
    <property type="evidence" value="ECO:0007669"/>
    <property type="project" value="InterPro"/>
</dbReference>
<name>A0A1I6IVI7_9EURY</name>
<accession>A0A1I6IVI7</accession>
<dbReference type="InterPro" id="IPR007835">
    <property type="entry name" value="MOFRL"/>
</dbReference>
<keyword evidence="4" id="KW-1185">Reference proteome</keyword>
<dbReference type="GO" id="GO:0005737">
    <property type="term" value="C:cytoplasm"/>
    <property type="evidence" value="ECO:0007669"/>
    <property type="project" value="TreeGrafter"/>
</dbReference>
<dbReference type="Pfam" id="PF13660">
    <property type="entry name" value="DUF4147"/>
    <property type="match status" value="1"/>
</dbReference>
<dbReference type="RefSeq" id="WP_089810485.1">
    <property type="nucleotide sequence ID" value="NZ_FOYT01000005.1"/>
</dbReference>
<dbReference type="Gene3D" id="3.40.1480.10">
    <property type="entry name" value="MOFRL domain"/>
    <property type="match status" value="1"/>
</dbReference>
<dbReference type="PANTHER" id="PTHR12227:SF0">
    <property type="entry name" value="GLYCERATE KINASE"/>
    <property type="match status" value="1"/>
</dbReference>
<evidence type="ECO:0000259" key="2">
    <source>
        <dbReference type="Pfam" id="PF13660"/>
    </source>
</evidence>
<dbReference type="Pfam" id="PF05161">
    <property type="entry name" value="MOFRL"/>
    <property type="match status" value="1"/>
</dbReference>
<reference evidence="4" key="1">
    <citation type="submission" date="2016-10" db="EMBL/GenBank/DDBJ databases">
        <authorList>
            <person name="Varghese N."/>
            <person name="Submissions S."/>
        </authorList>
    </citation>
    <scope>NUCLEOTIDE SEQUENCE [LARGE SCALE GENOMIC DNA]</scope>
    <source>
        <strain evidence="4">CGMCC 1.7736</strain>
    </source>
</reference>
<evidence type="ECO:0000259" key="1">
    <source>
        <dbReference type="Pfam" id="PF05161"/>
    </source>
</evidence>
<dbReference type="SUPFAM" id="SSF82544">
    <property type="entry name" value="GckA/TtuD-like"/>
    <property type="match status" value="1"/>
</dbReference>
<dbReference type="STRING" id="553469.SAMN04487947_3735"/>
<organism evidence="3 4">
    <name type="scientific">Halogeometricum rufum</name>
    <dbReference type="NCBI Taxonomy" id="553469"/>
    <lineage>
        <taxon>Archaea</taxon>
        <taxon>Methanobacteriati</taxon>
        <taxon>Methanobacteriota</taxon>
        <taxon>Stenosarchaea group</taxon>
        <taxon>Halobacteria</taxon>
        <taxon>Halobacteriales</taxon>
        <taxon>Haloferacaceae</taxon>
        <taxon>Halogeometricum</taxon>
    </lineage>
</organism>
<sequence>MTSISFDADTPTRAHETAIACLRDSVAAVLPDRVVRDAVAVEGDELRVADATYDLGRFDRVLVVGGGKAGDGVADALEAVLGDRIDGGVVVTPAPGRGERIDRLPGAHPVPSEAGVESASRIVELLAETDDRTLVLAVVTGGASAVIPTPADGISLSDLQATTDALLRSGAHIGELNAVRKHLSTLKGGGLARLAAPATVVGLVFSDVVGNDLGVVASGPTAPDDTTFDDALSVLARYDLDVPESVRDRLERGARGAVDETPKSDDPAFDRVTNHVLADAHAALSAARETARDRGYEPTILSSRVRGEAREAAKTHVAVAEEVAATGDPLDAPAVVLTGGECTVTVDGDGEGGPNLEYCLSAARELGTDAVVAAIDSDGEDGGTAVAGAVVDAATVETRSDESEAAAALADNDALPFLRERGRLVQTGPTGTNVNDLRVAVVDAPADDDV</sequence>
<gene>
    <name evidence="3" type="ORF">SAMN04487947_3735</name>
</gene>
<protein>
    <submittedName>
        <fullName evidence="3">Hydroxypyruvate reductase</fullName>
    </submittedName>
</protein>
<evidence type="ECO:0000313" key="3">
    <source>
        <dbReference type="EMBL" id="SFR70754.1"/>
    </source>
</evidence>
<dbReference type="AlphaFoldDB" id="A0A1I6IVI7"/>
<keyword evidence="3" id="KW-0670">Pyruvate</keyword>
<dbReference type="InterPro" id="IPR038614">
    <property type="entry name" value="GK_N_sf"/>
</dbReference>
<dbReference type="PANTHER" id="PTHR12227">
    <property type="entry name" value="GLYCERATE KINASE"/>
    <property type="match status" value="1"/>
</dbReference>